<name>A0A1M6EQV9_9FLAO</name>
<reference evidence="2" key="1">
    <citation type="submission" date="2016-11" db="EMBL/GenBank/DDBJ databases">
        <authorList>
            <person name="Varghese N."/>
            <person name="Submissions S."/>
        </authorList>
    </citation>
    <scope>NUCLEOTIDE SEQUENCE [LARGE SCALE GENOMIC DNA]</scope>
    <source>
        <strain evidence="2">DSM 26349</strain>
    </source>
</reference>
<keyword evidence="2" id="KW-1185">Reference proteome</keyword>
<organism evidence="1 2">
    <name type="scientific">Aequorivita viscosa</name>
    <dbReference type="NCBI Taxonomy" id="797419"/>
    <lineage>
        <taxon>Bacteria</taxon>
        <taxon>Pseudomonadati</taxon>
        <taxon>Bacteroidota</taxon>
        <taxon>Flavobacteriia</taxon>
        <taxon>Flavobacteriales</taxon>
        <taxon>Flavobacteriaceae</taxon>
        <taxon>Aequorivita</taxon>
    </lineage>
</organism>
<gene>
    <name evidence="1" type="ORF">SAMN04487908_106128</name>
</gene>
<evidence type="ECO:0000313" key="1">
    <source>
        <dbReference type="EMBL" id="SHI87670.1"/>
    </source>
</evidence>
<dbReference type="EMBL" id="FQYV01000006">
    <property type="protein sequence ID" value="SHI87670.1"/>
    <property type="molecule type" value="Genomic_DNA"/>
</dbReference>
<protein>
    <recommendedName>
        <fullName evidence="3">Outer membrane protein beta-barrel domain-containing protein</fullName>
    </recommendedName>
</protein>
<proteinExistence type="predicted"/>
<evidence type="ECO:0000313" key="2">
    <source>
        <dbReference type="Proteomes" id="UP000184172"/>
    </source>
</evidence>
<dbReference type="Proteomes" id="UP000184172">
    <property type="component" value="Unassembled WGS sequence"/>
</dbReference>
<evidence type="ECO:0008006" key="3">
    <source>
        <dbReference type="Google" id="ProtNLM"/>
    </source>
</evidence>
<dbReference type="STRING" id="797419.SAMN05216556_101199"/>
<accession>A0A1M6EQV9</accession>
<sequence length="300" mass="34425">MLNRFLSLRLNENQMKLNSTKILSVVFFCVLNWGAYAQNEVTTRYNAHNKGKVFLSWGGNRAAYTKSDITFKGDDYNFTLQNVKAHDRPKGWHIDYVNPKRVTISQTNFKLGYFISDKYYLAFGFDHMKYDMTQDQYVNINGYINLSEDEAGAGYNGVYNNESIQLTKDFLEYEHTDGLNYVYLEFGRFDDISSLFRITNIDKIQVNITEGIGIGGLYPKTNTTLLSKDRYDEFHVAGFGVSLSAGVNVKFFKYFFVQGDLKGGYINMPDVRTTMNSSDKASQDFMFFESVFSLGGIFKI</sequence>
<dbReference type="AlphaFoldDB" id="A0A1M6EQV9"/>